<evidence type="ECO:0000313" key="2">
    <source>
        <dbReference type="EMBL" id="NES09426.1"/>
    </source>
</evidence>
<proteinExistence type="predicted"/>
<dbReference type="InterPro" id="IPR027849">
    <property type="entry name" value="DUF4434"/>
</dbReference>
<sequence length="283" mass="31968">MPRYVLGALLLILSLLVNADERVFYQPVNRDAALSPTQWRTLWRETVNRGGQTLIVQWSRYGSEDFGGAQGWLANSLRIAHEQGLQLVLGLHLDDAYYQRIDELDGAGLIAYWKAQLGQSLAQQRRLRDTWSLPVSGWYLPMELDDLHFQQTDRREALHTLLHAFIHEADGPLHLSVFSTGKLSPKVQADWLDTLASLGLTVWWQDGTGTGRLPEFVRQQYAAALACHIGIIREAFRQTSMEGQPFKADPAPPQTTADCHPQAVFELHYRPWAWHLLPAPGGT</sequence>
<dbReference type="AlphaFoldDB" id="A0A6I5RPA8"/>
<feature type="domain" description="DUF4434" evidence="1">
    <location>
        <begin position="24"/>
        <end position="227"/>
    </location>
</feature>
<reference evidence="2 3" key="1">
    <citation type="submission" date="2020-02" db="EMBL/GenBank/DDBJ databases">
        <title>Broccoli isolated Pseudomonas sp.</title>
        <authorList>
            <person name="Fujikawa T."/>
            <person name="Sawada H."/>
        </authorList>
    </citation>
    <scope>NUCLEOTIDE SEQUENCE [LARGE SCALE GENOMIC DNA]</scope>
    <source>
        <strain evidence="2 3">JCM 32154</strain>
    </source>
</reference>
<evidence type="ECO:0000313" key="3">
    <source>
        <dbReference type="Proteomes" id="UP000471751"/>
    </source>
</evidence>
<keyword evidence="3" id="KW-1185">Reference proteome</keyword>
<comment type="caution">
    <text evidence="2">The sequence shown here is derived from an EMBL/GenBank/DDBJ whole genome shotgun (WGS) entry which is preliminary data.</text>
</comment>
<dbReference type="EMBL" id="JAAHBT010000053">
    <property type="protein sequence ID" value="NES09426.1"/>
    <property type="molecule type" value="Genomic_DNA"/>
</dbReference>
<gene>
    <name evidence="2" type="ORF">G3O07_06260</name>
</gene>
<name>A0A6I5RPA8_9PSED</name>
<dbReference type="Gene3D" id="3.20.20.80">
    <property type="entry name" value="Glycosidases"/>
    <property type="match status" value="1"/>
</dbReference>
<dbReference type="Proteomes" id="UP000471751">
    <property type="component" value="Unassembled WGS sequence"/>
</dbReference>
<dbReference type="Pfam" id="PF14488">
    <property type="entry name" value="DUF4434"/>
    <property type="match status" value="1"/>
</dbReference>
<protein>
    <submittedName>
        <fullName evidence="2">DUF4434 domain-containing protein</fullName>
    </submittedName>
</protein>
<evidence type="ECO:0000259" key="1">
    <source>
        <dbReference type="Pfam" id="PF14488"/>
    </source>
</evidence>
<dbReference type="RefSeq" id="WP_163933759.1">
    <property type="nucleotide sequence ID" value="NZ_BMQU01000002.1"/>
</dbReference>
<organism evidence="2 3">
    <name type="scientific">Pseudomonas laurentiana</name>
    <dbReference type="NCBI Taxonomy" id="2364649"/>
    <lineage>
        <taxon>Bacteria</taxon>
        <taxon>Pseudomonadati</taxon>
        <taxon>Pseudomonadota</taxon>
        <taxon>Gammaproteobacteria</taxon>
        <taxon>Pseudomonadales</taxon>
        <taxon>Pseudomonadaceae</taxon>
        <taxon>Pseudomonas</taxon>
    </lineage>
</organism>
<accession>A0A6I5RPA8</accession>